<accession>A0A085JKJ4</accession>
<dbReference type="CDD" id="cd11614">
    <property type="entry name" value="SAF_CpaB_FlgA_like"/>
    <property type="match status" value="1"/>
</dbReference>
<evidence type="ECO:0000256" key="1">
    <source>
        <dbReference type="ARBA" id="ARBA00004418"/>
    </source>
</evidence>
<evidence type="ECO:0000256" key="4">
    <source>
        <dbReference type="ARBA" id="ARBA00022729"/>
    </source>
</evidence>
<keyword evidence="9" id="KW-0966">Cell projection</keyword>
<dbReference type="InterPro" id="IPR013974">
    <property type="entry name" value="SAF"/>
</dbReference>
<evidence type="ECO:0000256" key="3">
    <source>
        <dbReference type="ARBA" id="ARBA00014754"/>
    </source>
</evidence>
<comment type="function">
    <text evidence="6">Involved in the assembly process of the P-ring formation. It may associate with FlgF on the rod constituting a structure essential for the P-ring assembly or may act as a modulator protein for the P-ring assembly.</text>
</comment>
<dbReference type="EMBL" id="JMPR01000018">
    <property type="protein sequence ID" value="KFD20990.1"/>
    <property type="molecule type" value="Genomic_DNA"/>
</dbReference>
<evidence type="ECO:0000256" key="7">
    <source>
        <dbReference type="SAM" id="SignalP"/>
    </source>
</evidence>
<comment type="subcellular location">
    <subcellularLocation>
        <location evidence="1">Periplasm</location>
    </subcellularLocation>
</comment>
<dbReference type="PANTHER" id="PTHR36307">
    <property type="entry name" value="FLAGELLA BASAL BODY P-RING FORMATION PROTEIN FLGA"/>
    <property type="match status" value="1"/>
</dbReference>
<dbReference type="PANTHER" id="PTHR36307:SF1">
    <property type="entry name" value="FLAGELLA BASAL BODY P-RING FORMATION PROTEIN FLGA"/>
    <property type="match status" value="1"/>
</dbReference>
<dbReference type="Gene3D" id="3.90.1210.10">
    <property type="entry name" value="Antifreeze-like/N-acetylneuraminic acid synthase C-terminal domain"/>
    <property type="match status" value="1"/>
</dbReference>
<keyword evidence="5" id="KW-0574">Periplasm</keyword>
<evidence type="ECO:0000256" key="2">
    <source>
        <dbReference type="ARBA" id="ARBA00010474"/>
    </source>
</evidence>
<dbReference type="Pfam" id="PF13144">
    <property type="entry name" value="ChapFlgA"/>
    <property type="match status" value="1"/>
</dbReference>
<dbReference type="Proteomes" id="UP000028602">
    <property type="component" value="Unassembled WGS sequence"/>
</dbReference>
<comment type="similarity">
    <text evidence="2">Belongs to the FlgA family.</text>
</comment>
<proteinExistence type="inferred from homology"/>
<dbReference type="GO" id="GO:0042597">
    <property type="term" value="C:periplasmic space"/>
    <property type="evidence" value="ECO:0007669"/>
    <property type="project" value="UniProtKB-SubCell"/>
</dbReference>
<keyword evidence="9" id="KW-0969">Cilium</keyword>
<dbReference type="GO" id="GO:0044780">
    <property type="term" value="P:bacterial-type flagellum assembly"/>
    <property type="evidence" value="ECO:0007669"/>
    <property type="project" value="InterPro"/>
</dbReference>
<gene>
    <name evidence="9" type="primary">flgA</name>
    <name evidence="9" type="ORF">GTPT_0929</name>
</gene>
<evidence type="ECO:0000256" key="5">
    <source>
        <dbReference type="ARBA" id="ARBA00022764"/>
    </source>
</evidence>
<protein>
    <recommendedName>
        <fullName evidence="3">Flagella basal body P-ring formation protein FlgA</fullName>
    </recommendedName>
</protein>
<dbReference type="AlphaFoldDB" id="A0A085JKJ4"/>
<reference evidence="9 10" key="1">
    <citation type="submission" date="2014-05" db="EMBL/GenBank/DDBJ databases">
        <title>ATOL: Assembling a taxonomically balanced genome-scale reconstruction of the evolutionary history of the Enterobacteriaceae.</title>
        <authorList>
            <person name="Plunkett G.III."/>
            <person name="Neeno-Eckwall E.C."/>
            <person name="Glasner J.D."/>
            <person name="Perna N.T."/>
        </authorList>
    </citation>
    <scope>NUCLEOTIDE SEQUENCE [LARGE SCALE GENOMIC DNA]</scope>
    <source>
        <strain evidence="9 10">ATCC 33301</strain>
    </source>
</reference>
<dbReference type="Gene3D" id="2.30.30.760">
    <property type="match status" value="1"/>
</dbReference>
<dbReference type="SMART" id="SM00858">
    <property type="entry name" value="SAF"/>
    <property type="match status" value="1"/>
</dbReference>
<keyword evidence="4 7" id="KW-0732">Signal</keyword>
<evidence type="ECO:0000313" key="9">
    <source>
        <dbReference type="EMBL" id="KFD20990.1"/>
    </source>
</evidence>
<dbReference type="InterPro" id="IPR017585">
    <property type="entry name" value="SAF_FlgA"/>
</dbReference>
<name>A0A085JKJ4_9GAMM</name>
<dbReference type="NCBIfam" id="TIGR03170">
    <property type="entry name" value="flgA_cterm"/>
    <property type="match status" value="1"/>
</dbReference>
<comment type="caution">
    <text evidence="9">The sequence shown here is derived from an EMBL/GenBank/DDBJ whole genome shotgun (WGS) entry which is preliminary data.</text>
</comment>
<sequence>MPRPMRKRNFRPDVRGISCRLMTILLMFSPLAARSETSVETQAEQWVGQQVRAYALQQGWQQVTVRPKVSFFTGENRLQPCPSGLTFSAPARNAPVTRFPLLISCADPAGSWKTRAEAISSITLQAIVTADDLPAGTVLSPDNTKMTKVQILPGQRPEILTRAEDIMQMALKRSLPAGQPLTLSVLKAPLLIRREQPVTLLIRQPGLELSAPGVALQNGVRGAIIKVKNSSSGRVLIGKVINEQQVSVRAIE</sequence>
<keyword evidence="10" id="KW-1185">Reference proteome</keyword>
<feature type="domain" description="SAF" evidence="8">
    <location>
        <begin position="124"/>
        <end position="187"/>
    </location>
</feature>
<feature type="chain" id="PRO_5001793540" description="Flagella basal body P-ring formation protein FlgA" evidence="7">
    <location>
        <begin position="33"/>
        <end position="252"/>
    </location>
</feature>
<feature type="signal peptide" evidence="7">
    <location>
        <begin position="1"/>
        <end position="32"/>
    </location>
</feature>
<dbReference type="OrthoDB" id="6539695at2"/>
<evidence type="ECO:0000256" key="6">
    <source>
        <dbReference type="ARBA" id="ARBA00025643"/>
    </source>
</evidence>
<organism evidence="9 10">
    <name type="scientific">Tatumella ptyseos ATCC 33301</name>
    <dbReference type="NCBI Taxonomy" id="1005995"/>
    <lineage>
        <taxon>Bacteria</taxon>
        <taxon>Pseudomonadati</taxon>
        <taxon>Pseudomonadota</taxon>
        <taxon>Gammaproteobacteria</taxon>
        <taxon>Enterobacterales</taxon>
        <taxon>Erwiniaceae</taxon>
        <taxon>Tatumella</taxon>
    </lineage>
</organism>
<dbReference type="InterPro" id="IPR039246">
    <property type="entry name" value="Flagellar_FlgA"/>
</dbReference>
<keyword evidence="9" id="KW-0282">Flagellum</keyword>
<dbReference type="eggNOG" id="COG1261">
    <property type="taxonomic scope" value="Bacteria"/>
</dbReference>
<evidence type="ECO:0000259" key="8">
    <source>
        <dbReference type="SMART" id="SM00858"/>
    </source>
</evidence>
<evidence type="ECO:0000313" key="10">
    <source>
        <dbReference type="Proteomes" id="UP000028602"/>
    </source>
</evidence>